<dbReference type="Pfam" id="PF05504">
    <property type="entry name" value="Spore_GerAC"/>
    <property type="match status" value="1"/>
</dbReference>
<keyword evidence="6" id="KW-0564">Palmitate</keyword>
<dbReference type="GO" id="GO:0016020">
    <property type="term" value="C:membrane"/>
    <property type="evidence" value="ECO:0007669"/>
    <property type="project" value="UniProtKB-SubCell"/>
</dbReference>
<accession>A0AB94IME1</accession>
<dbReference type="AlphaFoldDB" id="A0AB94IME1"/>
<keyword evidence="4" id="KW-0732">Signal</keyword>
<dbReference type="PANTHER" id="PTHR35789:SF1">
    <property type="entry name" value="SPORE GERMINATION PROTEIN B3"/>
    <property type="match status" value="1"/>
</dbReference>
<dbReference type="InterPro" id="IPR046953">
    <property type="entry name" value="Spore_GerAC-like_C"/>
</dbReference>
<dbReference type="RefSeq" id="WP_024028893.1">
    <property type="nucleotide sequence ID" value="NZ_ALAN01000074.1"/>
</dbReference>
<dbReference type="PANTHER" id="PTHR35789">
    <property type="entry name" value="SPORE GERMINATION PROTEIN B3"/>
    <property type="match status" value="1"/>
</dbReference>
<keyword evidence="7" id="KW-0449">Lipoprotein</keyword>
<protein>
    <submittedName>
        <fullName evidence="10">Germination response to the combination of glucose, fructose, L-asparagine, and kcl</fullName>
    </submittedName>
</protein>
<sequence>MKGSQILCIGFCLSILFISGCWDRKELNDRAIWLATGWDIGENGGVQISGQIVIPSNIQTQGGGGGTMTKGFFNISESGKDFSDALQNLQAKLPREAFFGQRRVVFFGEEFAKRGLKAELDINNRSPDVSLRTDVFIVKGSTAKEALNLANPLESHPAVAALKEHEQSGGRGDTAYLNFLIAANSTGFRPTIPVIEISQSQERKHSGQQNSANPPLLKIAGAAVFDENLKMIGRLNMKENRHLLWVMGLLKKLTISIPQKDGNASIVLTKIDSKIKPIISKNNRIRFTVFLTGEGALMESNSGVNVEYSKNLSLLQKSFEKYTQKQVQQTVTKVQKEYGLDIFGLGEVIHRKHPRQWKTLKNGWDKKFSEAEITVKVDLKIKQIGMSGPSLLFKESEIRK</sequence>
<feature type="domain" description="Spore germination GerAC-like C-terminal" evidence="8">
    <location>
        <begin position="221"/>
        <end position="385"/>
    </location>
</feature>
<keyword evidence="3" id="KW-0309">Germination</keyword>
<dbReference type="GO" id="GO:0009847">
    <property type="term" value="P:spore germination"/>
    <property type="evidence" value="ECO:0007669"/>
    <property type="project" value="InterPro"/>
</dbReference>
<dbReference type="Pfam" id="PF25198">
    <property type="entry name" value="Spore_GerAC_N"/>
    <property type="match status" value="1"/>
</dbReference>
<dbReference type="InterPro" id="IPR038501">
    <property type="entry name" value="Spore_GerAC_C_sf"/>
</dbReference>
<evidence type="ECO:0000259" key="9">
    <source>
        <dbReference type="Pfam" id="PF25198"/>
    </source>
</evidence>
<keyword evidence="5" id="KW-0472">Membrane</keyword>
<evidence type="ECO:0000256" key="4">
    <source>
        <dbReference type="ARBA" id="ARBA00022729"/>
    </source>
</evidence>
<evidence type="ECO:0000256" key="7">
    <source>
        <dbReference type="ARBA" id="ARBA00023288"/>
    </source>
</evidence>
<feature type="domain" description="Spore germination protein N-terminal" evidence="9">
    <location>
        <begin position="23"/>
        <end position="197"/>
    </location>
</feature>
<evidence type="ECO:0000256" key="2">
    <source>
        <dbReference type="ARBA" id="ARBA00007886"/>
    </source>
</evidence>
<comment type="caution">
    <text evidence="10">The sequence shown here is derived from an EMBL/GenBank/DDBJ whole genome shotgun (WGS) entry which is preliminary data.</text>
</comment>
<evidence type="ECO:0000256" key="1">
    <source>
        <dbReference type="ARBA" id="ARBA00004635"/>
    </source>
</evidence>
<comment type="similarity">
    <text evidence="2">Belongs to the GerABKC lipoprotein family.</text>
</comment>
<dbReference type="InterPro" id="IPR008844">
    <property type="entry name" value="Spore_GerAC-like"/>
</dbReference>
<keyword evidence="11" id="KW-1185">Reference proteome</keyword>
<evidence type="ECO:0000256" key="5">
    <source>
        <dbReference type="ARBA" id="ARBA00023136"/>
    </source>
</evidence>
<gene>
    <name evidence="10" type="ORF">BAVI_13549</name>
</gene>
<organism evidence="10 11">
    <name type="scientific">Neobacillus vireti LMG 21834</name>
    <dbReference type="NCBI Taxonomy" id="1131730"/>
    <lineage>
        <taxon>Bacteria</taxon>
        <taxon>Bacillati</taxon>
        <taxon>Bacillota</taxon>
        <taxon>Bacilli</taxon>
        <taxon>Bacillales</taxon>
        <taxon>Bacillaceae</taxon>
        <taxon>Neobacillus</taxon>
    </lineage>
</organism>
<proteinExistence type="inferred from homology"/>
<reference evidence="10 11" key="1">
    <citation type="journal article" date="2014" name="Environ. Microbiol.">
        <title>The nitrate-ammonifying and nosZ-carrying bacterium Bacillus vireti is a potent source and sink for nitric and nitrous oxide under high nitrate conditions.</title>
        <authorList>
            <person name="Mania D."/>
            <person name="Heylen K."/>
            <person name="van Spanning R.J."/>
            <person name="Frostegard A."/>
        </authorList>
    </citation>
    <scope>NUCLEOTIDE SEQUENCE [LARGE SCALE GENOMIC DNA]</scope>
    <source>
        <strain evidence="10 11">LMG 21834</strain>
    </source>
</reference>
<name>A0AB94IME1_9BACI</name>
<dbReference type="NCBIfam" id="TIGR02887">
    <property type="entry name" value="spore_ger_x_C"/>
    <property type="match status" value="1"/>
</dbReference>
<dbReference type="InterPro" id="IPR057336">
    <property type="entry name" value="GerAC_N"/>
</dbReference>
<dbReference type="EMBL" id="ALAN01000074">
    <property type="protein sequence ID" value="ETI68237.1"/>
    <property type="molecule type" value="Genomic_DNA"/>
</dbReference>
<comment type="subcellular location">
    <subcellularLocation>
        <location evidence="1">Membrane</location>
        <topology evidence="1">Lipid-anchor</topology>
    </subcellularLocation>
</comment>
<evidence type="ECO:0000313" key="11">
    <source>
        <dbReference type="Proteomes" id="UP000018877"/>
    </source>
</evidence>
<evidence type="ECO:0000313" key="10">
    <source>
        <dbReference type="EMBL" id="ETI68237.1"/>
    </source>
</evidence>
<dbReference type="PROSITE" id="PS51257">
    <property type="entry name" value="PROKAR_LIPOPROTEIN"/>
    <property type="match status" value="1"/>
</dbReference>
<evidence type="ECO:0000256" key="6">
    <source>
        <dbReference type="ARBA" id="ARBA00023139"/>
    </source>
</evidence>
<dbReference type="Gene3D" id="3.30.300.210">
    <property type="entry name" value="Nutrient germinant receptor protein C, domain 3"/>
    <property type="match status" value="1"/>
</dbReference>
<evidence type="ECO:0000256" key="3">
    <source>
        <dbReference type="ARBA" id="ARBA00022544"/>
    </source>
</evidence>
<evidence type="ECO:0000259" key="8">
    <source>
        <dbReference type="Pfam" id="PF05504"/>
    </source>
</evidence>
<dbReference type="Proteomes" id="UP000018877">
    <property type="component" value="Unassembled WGS sequence"/>
</dbReference>